<sequence length="84" mass="9317">MSLVNFNSDKDNSLCVIRNKERASFFAVLPLASCLKYNKSFRLIYCNSIVTIDLAGSFIFSTPLLIFTSLNGANFILLGSSKEL</sequence>
<protein>
    <submittedName>
        <fullName evidence="1">Uncharacterized protein</fullName>
    </submittedName>
</protein>
<evidence type="ECO:0000313" key="1">
    <source>
        <dbReference type="EMBL" id="ALJ58198.1"/>
    </source>
</evidence>
<evidence type="ECO:0000313" key="2">
    <source>
        <dbReference type="Proteomes" id="UP000061809"/>
    </source>
</evidence>
<gene>
    <name evidence="1" type="ORF">BcellWH2_00936</name>
</gene>
<accession>A0A0P0GM29</accession>
<reference evidence="1 2" key="1">
    <citation type="journal article" date="2015" name="Science">
        <title>Genetic determinants of in vivo fitness and diet responsiveness in multiple human gut Bacteroides.</title>
        <authorList>
            <person name="Wu M."/>
            <person name="McNulty N.P."/>
            <person name="Rodionov D.A."/>
            <person name="Khoroshkin M.S."/>
            <person name="Griffin N.W."/>
            <person name="Cheng J."/>
            <person name="Latreille P."/>
            <person name="Kerstetter R.A."/>
            <person name="Terrapon N."/>
            <person name="Henrissat B."/>
            <person name="Osterman A.L."/>
            <person name="Gordon J.I."/>
        </authorList>
    </citation>
    <scope>NUCLEOTIDE SEQUENCE [LARGE SCALE GENOMIC DNA]</scope>
    <source>
        <strain evidence="1 2">WH2</strain>
    </source>
</reference>
<dbReference type="KEGG" id="bcel:BcellWH2_00936"/>
<dbReference type="AlphaFoldDB" id="A0A0P0GM29"/>
<dbReference type="Proteomes" id="UP000061809">
    <property type="component" value="Chromosome"/>
</dbReference>
<name>A0A0P0GM29_9BACE</name>
<organism evidence="1 2">
    <name type="scientific">Bacteroides cellulosilyticus</name>
    <dbReference type="NCBI Taxonomy" id="246787"/>
    <lineage>
        <taxon>Bacteria</taxon>
        <taxon>Pseudomonadati</taxon>
        <taxon>Bacteroidota</taxon>
        <taxon>Bacteroidia</taxon>
        <taxon>Bacteroidales</taxon>
        <taxon>Bacteroidaceae</taxon>
        <taxon>Bacteroides</taxon>
    </lineage>
</organism>
<proteinExistence type="predicted"/>
<dbReference type="EMBL" id="CP012801">
    <property type="protein sequence ID" value="ALJ58198.1"/>
    <property type="molecule type" value="Genomic_DNA"/>
</dbReference>